<dbReference type="Gene3D" id="1.20.1440.120">
    <property type="entry name" value="Recombination protein O, C-terminal domain"/>
    <property type="match status" value="1"/>
</dbReference>
<dbReference type="Pfam" id="PF02565">
    <property type="entry name" value="RecO_C"/>
    <property type="match status" value="2"/>
</dbReference>
<protein>
    <recommendedName>
        <fullName evidence="2 7">DNA repair protein RecO</fullName>
    </recommendedName>
    <alternativeName>
        <fullName evidence="6 7">Recombination protein O</fullName>
    </alternativeName>
</protein>
<evidence type="ECO:0000256" key="7">
    <source>
        <dbReference type="HAMAP-Rule" id="MF_00201"/>
    </source>
</evidence>
<evidence type="ECO:0000313" key="9">
    <source>
        <dbReference type="EMBL" id="RAQ96150.1"/>
    </source>
</evidence>
<feature type="domain" description="DNA replication/recombination mediator RecO N-terminal" evidence="8">
    <location>
        <begin position="6"/>
        <end position="82"/>
    </location>
</feature>
<dbReference type="InterPro" id="IPR037278">
    <property type="entry name" value="ARFGAP/RecO"/>
</dbReference>
<dbReference type="RefSeq" id="WP_112429482.1">
    <property type="nucleotide sequence ID" value="NZ_MCIF01000002.1"/>
</dbReference>
<reference evidence="9 10" key="1">
    <citation type="submission" date="2016-08" db="EMBL/GenBank/DDBJ databases">
        <title>Analysis of Carbohydrate Active Enzymes in Thermogemmatispora T81 Reveals Carbohydrate Degradation Ability.</title>
        <authorList>
            <person name="Tomazini A."/>
            <person name="Lal S."/>
            <person name="Stott M."/>
            <person name="Henrissat B."/>
            <person name="Polikarpov I."/>
            <person name="Sparling R."/>
            <person name="Levin D.B."/>
        </authorList>
    </citation>
    <scope>NUCLEOTIDE SEQUENCE [LARGE SCALE GENOMIC DNA]</scope>
    <source>
        <strain evidence="9 10">T81</strain>
    </source>
</reference>
<dbReference type="SUPFAM" id="SSF50249">
    <property type="entry name" value="Nucleic acid-binding proteins"/>
    <property type="match status" value="1"/>
</dbReference>
<evidence type="ECO:0000313" key="10">
    <source>
        <dbReference type="Proteomes" id="UP000248706"/>
    </source>
</evidence>
<keyword evidence="4 7" id="KW-0233">DNA recombination</keyword>
<organism evidence="9 10">
    <name type="scientific">Thermogemmatispora tikiterensis</name>
    <dbReference type="NCBI Taxonomy" id="1825093"/>
    <lineage>
        <taxon>Bacteria</taxon>
        <taxon>Bacillati</taxon>
        <taxon>Chloroflexota</taxon>
        <taxon>Ktedonobacteria</taxon>
        <taxon>Thermogemmatisporales</taxon>
        <taxon>Thermogemmatisporaceae</taxon>
        <taxon>Thermogemmatispora</taxon>
    </lineage>
</organism>
<dbReference type="PANTHER" id="PTHR33991:SF1">
    <property type="entry name" value="DNA REPAIR PROTEIN RECO"/>
    <property type="match status" value="1"/>
</dbReference>
<evidence type="ECO:0000256" key="4">
    <source>
        <dbReference type="ARBA" id="ARBA00023172"/>
    </source>
</evidence>
<dbReference type="OrthoDB" id="9797083at2"/>
<evidence type="ECO:0000259" key="8">
    <source>
        <dbReference type="Pfam" id="PF11967"/>
    </source>
</evidence>
<dbReference type="GO" id="GO:0006310">
    <property type="term" value="P:DNA recombination"/>
    <property type="evidence" value="ECO:0007669"/>
    <property type="project" value="UniProtKB-UniRule"/>
</dbReference>
<evidence type="ECO:0000256" key="5">
    <source>
        <dbReference type="ARBA" id="ARBA00023204"/>
    </source>
</evidence>
<dbReference type="GO" id="GO:0006302">
    <property type="term" value="P:double-strand break repair"/>
    <property type="evidence" value="ECO:0007669"/>
    <property type="project" value="TreeGrafter"/>
</dbReference>
<sequence>MRQQRSYSTRAIILKRINLGEADRIVTLLTPTHGKIQVVAKGVRRPTSKLAGHLELLCHSQLQLALGRDLDIVTQAEGRESFLDLRMSQWHMTCGFYLAELVDRFLEEQTQHSGVYFLMLEMLRALDADAARSPQGESIDQANDPLHTLSQLLLRYFEIHLLSQVGYEPAFRACAHCAAELRPEPNGFSPSLGGALCPRCSRFWSRPLSVKALHVLRVLQRSEWQAVPHWRLSASLLLEIERVMHDLLRFHLERDLKTWSFLEMLRLERNLDSPALPSAQNL</sequence>
<accession>A0A328VK39</accession>
<dbReference type="Gene3D" id="2.40.50.140">
    <property type="entry name" value="Nucleic acid-binding proteins"/>
    <property type="match status" value="1"/>
</dbReference>
<dbReference type="InterPro" id="IPR012340">
    <property type="entry name" value="NA-bd_OB-fold"/>
</dbReference>
<keyword evidence="5 7" id="KW-0234">DNA repair</keyword>
<evidence type="ECO:0000256" key="3">
    <source>
        <dbReference type="ARBA" id="ARBA00022763"/>
    </source>
</evidence>
<comment type="function">
    <text evidence="7">Involved in DNA repair and RecF pathway recombination.</text>
</comment>
<dbReference type="InterPro" id="IPR022572">
    <property type="entry name" value="DNA_rep/recomb_RecO_N"/>
</dbReference>
<dbReference type="InterPro" id="IPR003717">
    <property type="entry name" value="RecO"/>
</dbReference>
<dbReference type="NCBIfam" id="TIGR00613">
    <property type="entry name" value="reco"/>
    <property type="match status" value="2"/>
</dbReference>
<comment type="similarity">
    <text evidence="1 7">Belongs to the RecO family.</text>
</comment>
<dbReference type="InterPro" id="IPR042242">
    <property type="entry name" value="RecO_C"/>
</dbReference>
<keyword evidence="3 7" id="KW-0227">DNA damage</keyword>
<dbReference type="GO" id="GO:0043590">
    <property type="term" value="C:bacterial nucleoid"/>
    <property type="evidence" value="ECO:0007669"/>
    <property type="project" value="TreeGrafter"/>
</dbReference>
<gene>
    <name evidence="7" type="primary">recO</name>
    <name evidence="9" type="ORF">A4R35_11445</name>
</gene>
<dbReference type="Proteomes" id="UP000248706">
    <property type="component" value="Unassembled WGS sequence"/>
</dbReference>
<evidence type="ECO:0000256" key="1">
    <source>
        <dbReference type="ARBA" id="ARBA00007452"/>
    </source>
</evidence>
<dbReference type="EMBL" id="MCIF01000002">
    <property type="protein sequence ID" value="RAQ96150.1"/>
    <property type="molecule type" value="Genomic_DNA"/>
</dbReference>
<dbReference type="SUPFAM" id="SSF57863">
    <property type="entry name" value="ArfGap/RecO-like zinc finger"/>
    <property type="match status" value="1"/>
</dbReference>
<comment type="caution">
    <text evidence="9">The sequence shown here is derived from an EMBL/GenBank/DDBJ whole genome shotgun (WGS) entry which is preliminary data.</text>
</comment>
<evidence type="ECO:0000256" key="2">
    <source>
        <dbReference type="ARBA" id="ARBA00021310"/>
    </source>
</evidence>
<dbReference type="Pfam" id="PF11967">
    <property type="entry name" value="RecO_N"/>
    <property type="match status" value="1"/>
</dbReference>
<dbReference type="PANTHER" id="PTHR33991">
    <property type="entry name" value="DNA REPAIR PROTEIN RECO"/>
    <property type="match status" value="1"/>
</dbReference>
<evidence type="ECO:0000256" key="6">
    <source>
        <dbReference type="ARBA" id="ARBA00033409"/>
    </source>
</evidence>
<dbReference type="HAMAP" id="MF_00201">
    <property type="entry name" value="RecO"/>
    <property type="match status" value="1"/>
</dbReference>
<dbReference type="AlphaFoldDB" id="A0A328VK39"/>
<proteinExistence type="inferred from homology"/>
<keyword evidence="10" id="KW-1185">Reference proteome</keyword>
<name>A0A328VK39_9CHLR</name>